<organism evidence="1 2">
    <name type="scientific">Nostoc linckia z8</name>
    <dbReference type="NCBI Taxonomy" id="1628746"/>
    <lineage>
        <taxon>Bacteria</taxon>
        <taxon>Bacillati</taxon>
        <taxon>Cyanobacteriota</taxon>
        <taxon>Cyanophyceae</taxon>
        <taxon>Nostocales</taxon>
        <taxon>Nostocaceae</taxon>
        <taxon>Nostoc</taxon>
    </lineage>
</organism>
<dbReference type="AlphaFoldDB" id="A0A9Q5Z9C2"/>
<comment type="caution">
    <text evidence="1">The sequence shown here is derived from an EMBL/GenBank/DDBJ whole genome shotgun (WGS) entry which is preliminary data.</text>
</comment>
<protein>
    <recommendedName>
        <fullName evidence="3">Circularly permuted type 2 ATP-grasp protein</fullName>
    </recommendedName>
</protein>
<sequence>MAMFGLSFEETYQSLISEYASQAYQEIEEIEKKCEDKKNVFRNTPFALYPRVLIVDSHLRSQTIKISEKLLNILEKVIQVFEKDKETQDFFMLDEIAESLVKIDPGYKRKIRISRFDTFLTGDATPFKVLENNTDCPAGVIFTGRIMKLIRQVPTISKLLNNLTLVDEAIESSLAFVSELLSVYHEFCGTNEQMPTIAILQPHGKVSPESLTMINVFSEYGISSVVADPREFEYKGEYLLFDGKKVDLVWNKINTANFIPLLQDITSIQPFLHACSERAICHVNSFQARYITESKLCLAYLNSSNFQSNFTHEEQDLLKYVLPWSHKLEDGTAQYYGRELEIREIAFEYQSSLVLKAAYDIRGDGVVIGRSLPPDEWKERINICWGKPFILQEFIPPPKVIVPAKEGKNFTFKNFSFDLFMFGGQFQGFGSKISDNEKLNLFQGGSKQPVFSLT</sequence>
<proteinExistence type="predicted"/>
<dbReference type="GeneID" id="57097983"/>
<reference evidence="1 2" key="1">
    <citation type="submission" date="2015-02" db="EMBL/GenBank/DDBJ databases">
        <title>Nostoc linckia genome annotation.</title>
        <authorList>
            <person name="Zhou Z."/>
        </authorList>
    </citation>
    <scope>NUCLEOTIDE SEQUENCE [LARGE SCALE GENOMIC DNA]</scope>
    <source>
        <strain evidence="2">z8</strain>
    </source>
</reference>
<dbReference type="Proteomes" id="UP000222310">
    <property type="component" value="Unassembled WGS sequence"/>
</dbReference>
<dbReference type="RefSeq" id="WP_099070573.1">
    <property type="nucleotide sequence ID" value="NZ_LAHD01000076.1"/>
</dbReference>
<gene>
    <name evidence="1" type="ORF">VF08_23030</name>
</gene>
<dbReference type="SUPFAM" id="SSF56059">
    <property type="entry name" value="Glutathione synthetase ATP-binding domain-like"/>
    <property type="match status" value="1"/>
</dbReference>
<evidence type="ECO:0000313" key="1">
    <source>
        <dbReference type="EMBL" id="PHK01022.1"/>
    </source>
</evidence>
<name>A0A9Q5Z9C2_NOSLI</name>
<dbReference type="EMBL" id="LAHD01000076">
    <property type="protein sequence ID" value="PHK01022.1"/>
    <property type="molecule type" value="Genomic_DNA"/>
</dbReference>
<accession>A0A9Q5Z9C2</accession>
<evidence type="ECO:0008006" key="3">
    <source>
        <dbReference type="Google" id="ProtNLM"/>
    </source>
</evidence>
<evidence type="ECO:0000313" key="2">
    <source>
        <dbReference type="Proteomes" id="UP000222310"/>
    </source>
</evidence>